<feature type="transmembrane region" description="Helical" evidence="6">
    <location>
        <begin position="438"/>
        <end position="459"/>
    </location>
</feature>
<feature type="transmembrane region" description="Helical" evidence="6">
    <location>
        <begin position="739"/>
        <end position="758"/>
    </location>
</feature>
<accession>A0A842IPL4</accession>
<evidence type="ECO:0000313" key="10">
    <source>
        <dbReference type="Proteomes" id="UP000533900"/>
    </source>
</evidence>
<dbReference type="PROSITE" id="PS51257">
    <property type="entry name" value="PROKAR_LIPOPROTEIN"/>
    <property type="match status" value="1"/>
</dbReference>
<dbReference type="InterPro" id="IPR050250">
    <property type="entry name" value="Macrolide_Exporter_MacB"/>
</dbReference>
<evidence type="ECO:0000313" key="9">
    <source>
        <dbReference type="EMBL" id="MBC2844731.1"/>
    </source>
</evidence>
<dbReference type="Proteomes" id="UP000533900">
    <property type="component" value="Unassembled WGS sequence"/>
</dbReference>
<feature type="domain" description="ABC3 transporter permease C-terminal" evidence="7">
    <location>
        <begin position="302"/>
        <end position="419"/>
    </location>
</feature>
<feature type="transmembrane region" description="Helical" evidence="6">
    <location>
        <begin position="687"/>
        <end position="711"/>
    </location>
</feature>
<feature type="transmembrane region" description="Helical" evidence="6">
    <location>
        <begin position="296"/>
        <end position="318"/>
    </location>
</feature>
<dbReference type="RefSeq" id="WP_185788378.1">
    <property type="nucleotide sequence ID" value="NZ_JACLCP010000001.1"/>
</dbReference>
<evidence type="ECO:0000256" key="5">
    <source>
        <dbReference type="ARBA" id="ARBA00023136"/>
    </source>
</evidence>
<dbReference type="EMBL" id="JACLCP010000001">
    <property type="protein sequence ID" value="MBC2844731.1"/>
    <property type="molecule type" value="Genomic_DNA"/>
</dbReference>
<keyword evidence="4 6" id="KW-1133">Transmembrane helix</keyword>
<evidence type="ECO:0000256" key="6">
    <source>
        <dbReference type="SAM" id="Phobius"/>
    </source>
</evidence>
<name>A0A842IPL4_9FLAO</name>
<dbReference type="PANTHER" id="PTHR30572:SF18">
    <property type="entry name" value="ABC-TYPE MACROLIDE FAMILY EXPORT SYSTEM PERMEASE COMPONENT 2"/>
    <property type="match status" value="1"/>
</dbReference>
<dbReference type="AlphaFoldDB" id="A0A842IPL4"/>
<evidence type="ECO:0000256" key="2">
    <source>
        <dbReference type="ARBA" id="ARBA00022475"/>
    </source>
</evidence>
<proteinExistence type="predicted"/>
<organism evidence="9 10">
    <name type="scientific">Winogradskyella flava</name>
    <dbReference type="NCBI Taxonomy" id="1884876"/>
    <lineage>
        <taxon>Bacteria</taxon>
        <taxon>Pseudomonadati</taxon>
        <taxon>Bacteroidota</taxon>
        <taxon>Flavobacteriia</taxon>
        <taxon>Flavobacteriales</taxon>
        <taxon>Flavobacteriaceae</taxon>
        <taxon>Winogradskyella</taxon>
    </lineage>
</organism>
<feature type="domain" description="MacB-like periplasmic core" evidence="8">
    <location>
        <begin position="20"/>
        <end position="238"/>
    </location>
</feature>
<evidence type="ECO:0000256" key="4">
    <source>
        <dbReference type="ARBA" id="ARBA00022989"/>
    </source>
</evidence>
<feature type="transmembrane region" description="Helical" evidence="6">
    <location>
        <begin position="21"/>
        <end position="42"/>
    </location>
</feature>
<gene>
    <name evidence="9" type="ORF">H7F21_06465</name>
</gene>
<evidence type="ECO:0000256" key="1">
    <source>
        <dbReference type="ARBA" id="ARBA00004651"/>
    </source>
</evidence>
<dbReference type="InterPro" id="IPR025857">
    <property type="entry name" value="MacB_PCD"/>
</dbReference>
<feature type="transmembrane region" description="Helical" evidence="6">
    <location>
        <begin position="773"/>
        <end position="793"/>
    </location>
</feature>
<dbReference type="GO" id="GO:0005886">
    <property type="term" value="C:plasma membrane"/>
    <property type="evidence" value="ECO:0007669"/>
    <property type="project" value="UniProtKB-SubCell"/>
</dbReference>
<evidence type="ECO:0000256" key="3">
    <source>
        <dbReference type="ARBA" id="ARBA00022692"/>
    </source>
</evidence>
<feature type="domain" description="MacB-like periplasmic core" evidence="8">
    <location>
        <begin position="470"/>
        <end position="613"/>
    </location>
</feature>
<reference evidence="9" key="1">
    <citation type="submission" date="2020-08" db="EMBL/GenBank/DDBJ databases">
        <title>Winogradskyella ouciana sp. nov., isolated from the hadal seawater of the Mariana Trench.</title>
        <authorList>
            <person name="He X."/>
        </authorList>
    </citation>
    <scope>NUCLEOTIDE SEQUENCE [LARGE SCALE GENOMIC DNA]</scope>
    <source>
        <strain evidence="9">KCTC 52348</strain>
    </source>
</reference>
<dbReference type="GO" id="GO:0022857">
    <property type="term" value="F:transmembrane transporter activity"/>
    <property type="evidence" value="ECO:0007669"/>
    <property type="project" value="TreeGrafter"/>
</dbReference>
<evidence type="ECO:0000259" key="7">
    <source>
        <dbReference type="Pfam" id="PF02687"/>
    </source>
</evidence>
<keyword evidence="10" id="KW-1185">Reference proteome</keyword>
<comment type="caution">
    <text evidence="9">The sequence shown here is derived from an EMBL/GenBank/DDBJ whole genome shotgun (WGS) entry which is preliminary data.</text>
</comment>
<dbReference type="PANTHER" id="PTHR30572">
    <property type="entry name" value="MEMBRANE COMPONENT OF TRANSPORTER-RELATED"/>
    <property type="match status" value="1"/>
</dbReference>
<keyword evidence="3 6" id="KW-0812">Transmembrane</keyword>
<dbReference type="Pfam" id="PF02687">
    <property type="entry name" value="FtsX"/>
    <property type="match status" value="2"/>
</dbReference>
<comment type="subcellular location">
    <subcellularLocation>
        <location evidence="1">Cell membrane</location>
        <topology evidence="1">Multi-pass membrane protein</topology>
    </subcellularLocation>
</comment>
<feature type="transmembrane region" description="Helical" evidence="6">
    <location>
        <begin position="353"/>
        <end position="373"/>
    </location>
</feature>
<feature type="transmembrane region" description="Helical" evidence="6">
    <location>
        <begin position="393"/>
        <end position="417"/>
    </location>
</feature>
<keyword evidence="5 6" id="KW-0472">Membrane</keyword>
<feature type="domain" description="ABC3 transporter permease C-terminal" evidence="7">
    <location>
        <begin position="690"/>
        <end position="802"/>
    </location>
</feature>
<dbReference type="Pfam" id="PF12704">
    <property type="entry name" value="MacB_PCD"/>
    <property type="match status" value="2"/>
</dbReference>
<protein>
    <submittedName>
        <fullName evidence="9">ABC transporter permease</fullName>
    </submittedName>
</protein>
<sequence>MIKNYIKIAWRNLLKKKAFTVINIIGLSLGVGCFIMISMFVIDEISYDRYHEKADRIYRINSDIIFGGTEMSMAVSADPMGEVLKSDYPEVENFVRLYASQRSKLIKKGNQYINQSGVVHADSTLFKVFTLPAIIGNTRTALRDPNTVVITETAANRYFGSPQLAIGQFLETDDNDKTLYKVTSVIEDMPRNSHFKFDFFFSMANVDYDFGNFLSHNFHTYVLLKEGTDYKTFNKNFKEVINKYLLPQAAQFMEISSMDDFEASGNKLEYSLMPITDIHLHSSRGIELSANGNIQYVYIFSAAALFILLIACINFINLTTARSSGRAKEVGIRKVLGSEKKALIGQFLTESTLIAILALFVGLTFVWLSLSWFNGVSGKEMLMTSLLSPKFLVFILVLPFIVGGLAGVYPAFFLSSFQPIKVLKGKLSFGNKKNTLRNFLVVFQFATSIILIVGTIVIYKQLNHIQNSNLGFDKDQVMVVNNFGLSHETRQSLKNEIEQLTEVKSASFAGYLPVGGSSRSDTTFSTESVMTESNGFNMQYWNVDYDYLETLGMEMESGRNFSRDFGSDSLGIILNETAVKLAGFKNPIGKKLYTSDNNGNPQAHTVIGVVKNFNFASLRENVGGLCFQLGNNSWETAYRFNTSDVSGLLSTIENKYKAAAPGMPFNYQFLDEAFDNMYRQERRVGTVAMAFAILAIIIACLGLFGLATYIAEQRTKEIGIRKVLGASVTNIIRMLSKDFVKLVIVAFVIATPIAWWFMHEWLQEFAYRIDLNWMIFAVTGCVALVVALITLSFQAIKAAIANPVESLKTE</sequence>
<dbReference type="InterPro" id="IPR003838">
    <property type="entry name" value="ABC3_permease_C"/>
</dbReference>
<evidence type="ECO:0000259" key="8">
    <source>
        <dbReference type="Pfam" id="PF12704"/>
    </source>
</evidence>
<keyword evidence="2" id="KW-1003">Cell membrane</keyword>